<dbReference type="AlphaFoldDB" id="A0A6S7IPH5"/>
<evidence type="ECO:0000313" key="2">
    <source>
        <dbReference type="Proteomes" id="UP001152795"/>
    </source>
</evidence>
<organism evidence="1 2">
    <name type="scientific">Paramuricea clavata</name>
    <name type="common">Red gorgonian</name>
    <name type="synonym">Violescent sea-whip</name>
    <dbReference type="NCBI Taxonomy" id="317549"/>
    <lineage>
        <taxon>Eukaryota</taxon>
        <taxon>Metazoa</taxon>
        <taxon>Cnidaria</taxon>
        <taxon>Anthozoa</taxon>
        <taxon>Octocorallia</taxon>
        <taxon>Malacalcyonacea</taxon>
        <taxon>Plexauridae</taxon>
        <taxon>Paramuricea</taxon>
    </lineage>
</organism>
<dbReference type="Proteomes" id="UP001152795">
    <property type="component" value="Unassembled WGS sequence"/>
</dbReference>
<dbReference type="EMBL" id="CACRXK020005843">
    <property type="protein sequence ID" value="CAB4007592.1"/>
    <property type="molecule type" value="Genomic_DNA"/>
</dbReference>
<accession>A0A6S7IPH5</accession>
<name>A0A6S7IPH5_PARCT</name>
<evidence type="ECO:0000313" key="1">
    <source>
        <dbReference type="EMBL" id="CAB4007592.1"/>
    </source>
</evidence>
<gene>
    <name evidence="1" type="ORF">PACLA_8A085609</name>
</gene>
<sequence length="117" mass="13326">MLISSRSSNVSESLSDTDSSVNSTVFMTANSGESDNEFLPFDDTIEPLASHEEVAEYEEAAAEEERLANMLQDRFEGHVDVSSWFYRAVSYRQLMRLVWDFMGSSRHLPLPCCYNKI</sequence>
<reference evidence="1" key="1">
    <citation type="submission" date="2020-04" db="EMBL/GenBank/DDBJ databases">
        <authorList>
            <person name="Alioto T."/>
            <person name="Alioto T."/>
            <person name="Gomez Garrido J."/>
        </authorList>
    </citation>
    <scope>NUCLEOTIDE SEQUENCE</scope>
    <source>
        <strain evidence="1">A484AB</strain>
    </source>
</reference>
<keyword evidence="2" id="KW-1185">Reference proteome</keyword>
<comment type="caution">
    <text evidence="1">The sequence shown here is derived from an EMBL/GenBank/DDBJ whole genome shotgun (WGS) entry which is preliminary data.</text>
</comment>
<protein>
    <submittedName>
        <fullName evidence="1">Uncharacterized protein</fullName>
    </submittedName>
</protein>
<proteinExistence type="predicted"/>